<comment type="caution">
    <text evidence="4">The sequence shown here is derived from an EMBL/GenBank/DDBJ whole genome shotgun (WGS) entry which is preliminary data.</text>
</comment>
<organism evidence="4 5">
    <name type="scientific">Prosthecobacter fusiformis</name>
    <dbReference type="NCBI Taxonomy" id="48464"/>
    <lineage>
        <taxon>Bacteria</taxon>
        <taxon>Pseudomonadati</taxon>
        <taxon>Verrucomicrobiota</taxon>
        <taxon>Verrucomicrobiia</taxon>
        <taxon>Verrucomicrobiales</taxon>
        <taxon>Verrucomicrobiaceae</taxon>
        <taxon>Prosthecobacter</taxon>
    </lineage>
</organism>
<feature type="domain" description="Cytochrome C Planctomycete-type" evidence="3">
    <location>
        <begin position="35"/>
        <end position="94"/>
    </location>
</feature>
<dbReference type="Gene3D" id="1.10.760.10">
    <property type="entry name" value="Cytochrome c-like domain"/>
    <property type="match status" value="1"/>
</dbReference>
<evidence type="ECO:0000313" key="5">
    <source>
        <dbReference type="Proteomes" id="UP000295662"/>
    </source>
</evidence>
<dbReference type="PANTHER" id="PTHR35889:SF3">
    <property type="entry name" value="F-BOX DOMAIN-CONTAINING PROTEIN"/>
    <property type="match status" value="1"/>
</dbReference>
<evidence type="ECO:0000259" key="2">
    <source>
        <dbReference type="Pfam" id="PF07587"/>
    </source>
</evidence>
<dbReference type="Proteomes" id="UP000295662">
    <property type="component" value="Unassembled WGS sequence"/>
</dbReference>
<dbReference type="Pfam" id="PF07587">
    <property type="entry name" value="PSD1"/>
    <property type="match status" value="1"/>
</dbReference>
<feature type="domain" description="DUF1553" evidence="2">
    <location>
        <begin position="637"/>
        <end position="890"/>
    </location>
</feature>
<dbReference type="GO" id="GO:0009055">
    <property type="term" value="F:electron transfer activity"/>
    <property type="evidence" value="ECO:0007669"/>
    <property type="project" value="InterPro"/>
</dbReference>
<proteinExistence type="predicted"/>
<dbReference type="Pfam" id="PF07635">
    <property type="entry name" value="PSCyt1"/>
    <property type="match status" value="1"/>
</dbReference>
<dbReference type="SUPFAM" id="SSF46626">
    <property type="entry name" value="Cytochrome c"/>
    <property type="match status" value="1"/>
</dbReference>
<dbReference type="InterPro" id="IPR011444">
    <property type="entry name" value="DUF1549"/>
</dbReference>
<sequence>MMKSASLVWVTLTASLSATPVDFVREVRPVLEHHCYSCHGPEKQKSGLRLDIKSEALKGGDSHAPNILPGQAQDSPLIQFITTDDEDMQMPPKGARLSTAEVAILTRWINEGAVWPDGVDLAKSVDKRDHWSFKPLPPQQGSLDSFITAKLQEKGLSLSPQADRRTLIRRLYIVLHGLPPSPEEVESFAADSDPRSYEKLVDRLLASPRYGERWARHWLDVIAFGETHGFEVNTPRPNAWPYRDYVINAFNNDTPYPQFIMEQLAGDAVGTDAATGFIVANAALLPGQTGKDEESKAKARQDELNDMVSITGGAFLGLTLHCARCHDHKFDPVSQADYYSLQAIFSGVRHGERPLKSKEARQNEEDTATLLPRLTKATHQLLQYEPLAASGALRPPVHSHRNVDRFPPIQTQKLRFTILATSQNNLNEPCLDELEIYNTAGRNVALAAPSVKVSASGSRGGIKHRLEHLNDGQYGNDRSWISTTKGSGWVQVEFAQNESIEAVVWGRDRLDAFSDRLPVEYLIEVALADGTWYKVSENSDRKAYSGPKERQLLSEPQDPALVAAFHAAKGELSTLEGQLRTAKSGPMVYAGKFEQPGPAFLLNRGDVTQPKQEVPPGAVTAIGTTLNLASDTPEQQRRIALAKWLADPAHPLPARVLVNRLWQHHFGEGIVNTPNDFGRNGALPTHPELLSWLASEFIRSGWSIKHMQKLIVMSQTWRQSSAPREDGLSADAQTQLLWRYPPRRMEAEALHDAMLAVAGTLDLKMGGPGYSAFAPNSNYVRVYDPKPSFSPEDWRRMIYMTKVRVAQDSTFGSFDCPDAGQAQPKRSRSTTAIQALSLFNSSFVNQQAEIFATRILRDAGPVPEQQIRRAFALTTQRQPGEDEVAACQTLVKDHGLPALCRVLLNANEFLFVP</sequence>
<gene>
    <name evidence="4" type="ORF">EI77_00434</name>
</gene>
<reference evidence="4 5" key="1">
    <citation type="submission" date="2019-03" db="EMBL/GenBank/DDBJ databases">
        <title>Genomic Encyclopedia of Archaeal and Bacterial Type Strains, Phase II (KMG-II): from individual species to whole genera.</title>
        <authorList>
            <person name="Goeker M."/>
        </authorList>
    </citation>
    <scope>NUCLEOTIDE SEQUENCE [LARGE SCALE GENOMIC DNA]</scope>
    <source>
        <strain evidence="4 5">ATCC 25309</strain>
    </source>
</reference>
<protein>
    <submittedName>
        <fullName evidence="4">Cytochrome c</fullName>
    </submittedName>
</protein>
<evidence type="ECO:0000259" key="3">
    <source>
        <dbReference type="Pfam" id="PF07635"/>
    </source>
</evidence>
<dbReference type="EMBL" id="SOCA01000001">
    <property type="protein sequence ID" value="TDU81132.1"/>
    <property type="molecule type" value="Genomic_DNA"/>
</dbReference>
<name>A0A4R7SPJ3_9BACT</name>
<dbReference type="GO" id="GO:0020037">
    <property type="term" value="F:heme binding"/>
    <property type="evidence" value="ECO:0007669"/>
    <property type="project" value="InterPro"/>
</dbReference>
<evidence type="ECO:0000259" key="1">
    <source>
        <dbReference type="Pfam" id="PF07583"/>
    </source>
</evidence>
<dbReference type="InterPro" id="IPR036909">
    <property type="entry name" value="Cyt_c-like_dom_sf"/>
</dbReference>
<dbReference type="SUPFAM" id="SSF49785">
    <property type="entry name" value="Galactose-binding domain-like"/>
    <property type="match status" value="1"/>
</dbReference>
<keyword evidence="5" id="KW-1185">Reference proteome</keyword>
<accession>A0A4R7SPJ3</accession>
<dbReference type="RefSeq" id="WP_208300241.1">
    <property type="nucleotide sequence ID" value="NZ_SOCA01000001.1"/>
</dbReference>
<dbReference type="AlphaFoldDB" id="A0A4R7SPJ3"/>
<dbReference type="InterPro" id="IPR011429">
    <property type="entry name" value="Cyt_c_Planctomycete-type"/>
</dbReference>
<dbReference type="Pfam" id="PF07583">
    <property type="entry name" value="PSCyt2"/>
    <property type="match status" value="1"/>
</dbReference>
<dbReference type="Gene3D" id="2.60.120.260">
    <property type="entry name" value="Galactose-binding domain-like"/>
    <property type="match status" value="1"/>
</dbReference>
<evidence type="ECO:0000313" key="4">
    <source>
        <dbReference type="EMBL" id="TDU81132.1"/>
    </source>
</evidence>
<dbReference type="PANTHER" id="PTHR35889">
    <property type="entry name" value="CYCLOINULO-OLIGOSACCHARIDE FRUCTANOTRANSFERASE-RELATED"/>
    <property type="match status" value="1"/>
</dbReference>
<dbReference type="InterPro" id="IPR008979">
    <property type="entry name" value="Galactose-bd-like_sf"/>
</dbReference>
<dbReference type="InterPro" id="IPR022655">
    <property type="entry name" value="DUF1553"/>
</dbReference>
<feature type="domain" description="DUF1549" evidence="1">
    <location>
        <begin position="143"/>
        <end position="349"/>
    </location>
</feature>